<dbReference type="GO" id="GO:0004176">
    <property type="term" value="F:ATP-dependent peptidase activity"/>
    <property type="evidence" value="ECO:0007669"/>
    <property type="project" value="InterPro"/>
</dbReference>
<evidence type="ECO:0000313" key="3">
    <source>
        <dbReference type="EMBL" id="MBB4010674.1"/>
    </source>
</evidence>
<proteinExistence type="inferred from homology"/>
<name>A0A1Q9AC24_9HYPH</name>
<dbReference type="GO" id="GO:0006508">
    <property type="term" value="P:proteolysis"/>
    <property type="evidence" value="ECO:0007669"/>
    <property type="project" value="InterPro"/>
</dbReference>
<sequence>MDHRTIGRRTVTLERLTYGIALREALRLSGMFFPKAVGRQAVAVLRLPVGSRVEEYEAAATILLAGIPELAKALVTGPKISKRREPDVEGILNMFRQASVLVILWPGEHNVPSNVAAACDRIVDVDPVRPAHLVAAAKSLSGQVVDLDDAKKMLEYPISLMFSAFRPGRSAADVVRRLAETTVQTSVPTGPTLKNMVGYGEAQSWGLSLAKDLHDWRNGTLQWTDVDRGLLLSGAPGTGKTTFAAALASTCDASLTATSVARWQSSGYLSDVLSAMRRSFSDAIAARPTILFVDEIDGISDRSRLFGNEHETYWNQVINLFLELIDGSERQEGVVIVGATNHPDRIDPALRRAGRLDRHIEIPLPDPNARRELARTYFGGGLTEGDLDQIAAATTGFTGADFERAGRDARRAARRGNGIISVQEVLSALPQPKLIVGQERRMVAIHEAGHAVVGAHLGVGVLQAVAVPWEVRPPQPLGAAIFQIDQRSFWHRQQFLDHIAMTLAGRAAEEEILGHAYEGAGAAEGSDLHVATDVATVLELQLGMGEGVAHYNLRTIAQRDALRCKNPEVAERVERVLFREMARSREIIRGFRPSVEKIADILVEEASVTGEDVRRILKEASR</sequence>
<comment type="caution">
    <text evidence="4">The sequence shown here is derived from an EMBL/GenBank/DDBJ whole genome shotgun (WGS) entry which is preliminary data.</text>
</comment>
<dbReference type="CDD" id="cd19481">
    <property type="entry name" value="RecA-like_protease"/>
    <property type="match status" value="1"/>
</dbReference>
<feature type="domain" description="AAA+ ATPase" evidence="2">
    <location>
        <begin position="226"/>
        <end position="366"/>
    </location>
</feature>
<gene>
    <name evidence="4" type="ORF">BJF91_15280</name>
    <name evidence="3" type="ORF">GGQ71_004976</name>
</gene>
<reference evidence="3 6" key="2">
    <citation type="submission" date="2020-08" db="EMBL/GenBank/DDBJ databases">
        <title>Genomic Encyclopedia of Type Strains, Phase IV (KMG-IV): sequencing the most valuable type-strain genomes for metagenomic binning, comparative biology and taxonomic classification.</title>
        <authorList>
            <person name="Goeker M."/>
        </authorList>
    </citation>
    <scope>NUCLEOTIDE SEQUENCE [LARGE SCALE GENOMIC DNA]</scope>
    <source>
        <strain evidence="3 6">DSM 100021</strain>
    </source>
</reference>
<dbReference type="InterPro" id="IPR003960">
    <property type="entry name" value="ATPase_AAA_CS"/>
</dbReference>
<dbReference type="Pfam" id="PF01434">
    <property type="entry name" value="Peptidase_M41"/>
    <property type="match status" value="1"/>
</dbReference>
<dbReference type="EMBL" id="JACIED010000011">
    <property type="protein sequence ID" value="MBB4010674.1"/>
    <property type="molecule type" value="Genomic_DNA"/>
</dbReference>
<protein>
    <submittedName>
        <fullName evidence="3">SpoVK/Ycf46/Vps4 family AAA+-type ATPase</fullName>
    </submittedName>
</protein>
<evidence type="ECO:0000313" key="5">
    <source>
        <dbReference type="Proteomes" id="UP000185598"/>
    </source>
</evidence>
<evidence type="ECO:0000313" key="4">
    <source>
        <dbReference type="EMBL" id="OLP52415.1"/>
    </source>
</evidence>
<dbReference type="InterPro" id="IPR027417">
    <property type="entry name" value="P-loop_NTPase"/>
</dbReference>
<keyword evidence="5" id="KW-1185">Reference proteome</keyword>
<dbReference type="STRING" id="887144.BJF91_15280"/>
<evidence type="ECO:0000259" key="2">
    <source>
        <dbReference type="SMART" id="SM00382"/>
    </source>
</evidence>
<dbReference type="InterPro" id="IPR000642">
    <property type="entry name" value="Peptidase_M41"/>
</dbReference>
<dbReference type="AlphaFoldDB" id="A0A1Q9AC24"/>
<dbReference type="RefSeq" id="WP_075612478.1">
    <property type="nucleotide sequence ID" value="NZ_JACIED010000011.1"/>
</dbReference>
<dbReference type="GO" id="GO:0005886">
    <property type="term" value="C:plasma membrane"/>
    <property type="evidence" value="ECO:0007669"/>
    <property type="project" value="TreeGrafter"/>
</dbReference>
<dbReference type="GO" id="GO:0005524">
    <property type="term" value="F:ATP binding"/>
    <property type="evidence" value="ECO:0007669"/>
    <property type="project" value="UniProtKB-KW"/>
</dbReference>
<dbReference type="GO" id="GO:0016887">
    <property type="term" value="F:ATP hydrolysis activity"/>
    <property type="evidence" value="ECO:0007669"/>
    <property type="project" value="InterPro"/>
</dbReference>
<dbReference type="EMBL" id="MKIN01000013">
    <property type="protein sequence ID" value="OLP52415.1"/>
    <property type="molecule type" value="Genomic_DNA"/>
</dbReference>
<dbReference type="Proteomes" id="UP000185598">
    <property type="component" value="Unassembled WGS sequence"/>
</dbReference>
<organism evidence="4 5">
    <name type="scientific">Allorhizobium taibaishanense</name>
    <dbReference type="NCBI Taxonomy" id="887144"/>
    <lineage>
        <taxon>Bacteria</taxon>
        <taxon>Pseudomonadati</taxon>
        <taxon>Pseudomonadota</taxon>
        <taxon>Alphaproteobacteria</taxon>
        <taxon>Hyphomicrobiales</taxon>
        <taxon>Rhizobiaceae</taxon>
        <taxon>Rhizobium/Agrobacterium group</taxon>
        <taxon>Allorhizobium</taxon>
    </lineage>
</organism>
<dbReference type="PANTHER" id="PTHR23076:SF97">
    <property type="entry name" value="ATP-DEPENDENT ZINC METALLOPROTEASE YME1L1"/>
    <property type="match status" value="1"/>
</dbReference>
<evidence type="ECO:0000256" key="1">
    <source>
        <dbReference type="RuleBase" id="RU003651"/>
    </source>
</evidence>
<dbReference type="Pfam" id="PF00004">
    <property type="entry name" value="AAA"/>
    <property type="match status" value="1"/>
</dbReference>
<dbReference type="GO" id="GO:0030163">
    <property type="term" value="P:protein catabolic process"/>
    <property type="evidence" value="ECO:0007669"/>
    <property type="project" value="TreeGrafter"/>
</dbReference>
<dbReference type="InterPro" id="IPR003959">
    <property type="entry name" value="ATPase_AAA_core"/>
</dbReference>
<dbReference type="Gene3D" id="1.20.58.760">
    <property type="entry name" value="Peptidase M41"/>
    <property type="match status" value="1"/>
</dbReference>
<dbReference type="PANTHER" id="PTHR23076">
    <property type="entry name" value="METALLOPROTEASE M41 FTSH"/>
    <property type="match status" value="1"/>
</dbReference>
<keyword evidence="1" id="KW-0547">Nucleotide-binding</keyword>
<dbReference type="SUPFAM" id="SSF52540">
    <property type="entry name" value="P-loop containing nucleoside triphosphate hydrolases"/>
    <property type="match status" value="1"/>
</dbReference>
<keyword evidence="1" id="KW-0067">ATP-binding</keyword>
<dbReference type="Proteomes" id="UP000544107">
    <property type="component" value="Unassembled WGS sequence"/>
</dbReference>
<dbReference type="SMART" id="SM00382">
    <property type="entry name" value="AAA"/>
    <property type="match status" value="1"/>
</dbReference>
<reference evidence="4 5" key="1">
    <citation type="submission" date="2016-09" db="EMBL/GenBank/DDBJ databases">
        <title>Rhizobium oryziradicis sp. nov., isolated from the root of rice.</title>
        <authorList>
            <person name="Zhao J."/>
            <person name="Zhang X."/>
        </authorList>
    </citation>
    <scope>NUCLEOTIDE SEQUENCE [LARGE SCALE GENOMIC DNA]</scope>
    <source>
        <strain evidence="4 5">14971</strain>
    </source>
</reference>
<dbReference type="InterPro" id="IPR037219">
    <property type="entry name" value="Peptidase_M41-like"/>
</dbReference>
<dbReference type="Gene3D" id="1.10.8.60">
    <property type="match status" value="1"/>
</dbReference>
<evidence type="ECO:0000313" key="6">
    <source>
        <dbReference type="Proteomes" id="UP000544107"/>
    </source>
</evidence>
<comment type="similarity">
    <text evidence="1">Belongs to the AAA ATPase family.</text>
</comment>
<dbReference type="InterPro" id="IPR003593">
    <property type="entry name" value="AAA+_ATPase"/>
</dbReference>
<dbReference type="GO" id="GO:0004222">
    <property type="term" value="F:metalloendopeptidase activity"/>
    <property type="evidence" value="ECO:0007669"/>
    <property type="project" value="InterPro"/>
</dbReference>
<accession>A0A1Q9AC24</accession>
<dbReference type="PROSITE" id="PS00674">
    <property type="entry name" value="AAA"/>
    <property type="match status" value="1"/>
</dbReference>
<dbReference type="Gene3D" id="3.40.50.300">
    <property type="entry name" value="P-loop containing nucleotide triphosphate hydrolases"/>
    <property type="match status" value="1"/>
</dbReference>
<dbReference type="SUPFAM" id="SSF140990">
    <property type="entry name" value="FtsH protease domain-like"/>
    <property type="match status" value="1"/>
</dbReference>